<gene>
    <name evidence="3 5" type="primary">AABR07047293.1</name>
</gene>
<dbReference type="Bgee" id="ENSRNOG00000032078">
    <property type="expression patterns" value="Expressed in testis"/>
</dbReference>
<dbReference type="eggNOG" id="KOG3629">
    <property type="taxonomic scope" value="Eukaryota"/>
</dbReference>
<dbReference type="InterPro" id="IPR000651">
    <property type="entry name" value="Ras-like_Gua-exchang_fac_N"/>
</dbReference>
<keyword evidence="1" id="KW-0344">Guanine-nucleotide releasing factor</keyword>
<dbReference type="AlphaFoldDB" id="D3ZLG9"/>
<keyword evidence="4" id="KW-1185">Reference proteome</keyword>
<accession>D3ZLG9</accession>
<dbReference type="InterPro" id="IPR023578">
    <property type="entry name" value="Ras_GEF_dom_sf"/>
</dbReference>
<dbReference type="Ensembl" id="ENSRNOT00000045483.4">
    <property type="protein sequence ID" value="ENSRNOP00000041272.4"/>
    <property type="gene ID" value="ENSRNOG00000032078.4"/>
</dbReference>
<evidence type="ECO:0000313" key="3">
    <source>
        <dbReference type="Ensembl" id="ENSRNOP00000041272.4"/>
    </source>
</evidence>
<organism evidence="3 4">
    <name type="scientific">Rattus norvegicus</name>
    <name type="common">Rat</name>
    <dbReference type="NCBI Taxonomy" id="10116"/>
    <lineage>
        <taxon>Eukaryota</taxon>
        <taxon>Metazoa</taxon>
        <taxon>Chordata</taxon>
        <taxon>Craniata</taxon>
        <taxon>Vertebrata</taxon>
        <taxon>Euteleostomi</taxon>
        <taxon>Mammalia</taxon>
        <taxon>Eutheria</taxon>
        <taxon>Euarchontoglires</taxon>
        <taxon>Glires</taxon>
        <taxon>Rodentia</taxon>
        <taxon>Myomorpha</taxon>
        <taxon>Muroidea</taxon>
        <taxon>Muridae</taxon>
        <taxon>Murinae</taxon>
        <taxon>Rattus</taxon>
    </lineage>
</organism>
<dbReference type="AGR" id="RGD:15003926"/>
<dbReference type="Proteomes" id="UP000002494">
    <property type="component" value="Chromosome 5"/>
</dbReference>
<dbReference type="CDD" id="cd06224">
    <property type="entry name" value="REM"/>
    <property type="match status" value="1"/>
</dbReference>
<dbReference type="HOGENOM" id="CLU_112704_0_0_1"/>
<dbReference type="VEuPathDB" id="HostDB:ENSRNOG00000032078"/>
<dbReference type="InParanoid" id="D3ZLG9"/>
<sequence>MFSCCVWTTEGSGLKKDKNEGQGGTWKFMLLSCLQCLWPFAQKEIDLTRDNQAQDHEDQGEHEYAPQVVTEPCRESRISADMVENLVNRLVSSLQGGDPFFIPAFLYGYRQFTTTQHVLDRLLKRFAYFYLGCEEDEQIKSSLCCFLDTWIDQYPEEFSQTILKKLKTYLTVNMPSSDLNLRVHMLLKELRQESNESEGKDDDSVSLPVTLLYKTASAADLSSSVEVGSHTSGDLDIEVWFPSQKVQPEPAYPHETETPQSTIKVISWD</sequence>
<dbReference type="SUPFAM" id="SSF48366">
    <property type="entry name" value="Ras GEF"/>
    <property type="match status" value="1"/>
</dbReference>
<name>D3ZLG9_RAT</name>
<feature type="domain" description="N-terminal Ras-GEF" evidence="2">
    <location>
        <begin position="74"/>
        <end position="195"/>
    </location>
</feature>
<dbReference type="PaxDb" id="10116-ENSRNOP00000041272"/>
<reference evidence="3" key="1">
    <citation type="submission" date="2024-01" db="EMBL/GenBank/DDBJ databases">
        <title>GRCr8: a new rat reference genome assembly contstructed from accurate long reads and long range scaffolding.</title>
        <authorList>
            <person name="Doris P.A."/>
            <person name="Kalbfleisch T."/>
            <person name="Li K."/>
            <person name="Howe K."/>
            <person name="Wood J."/>
        </authorList>
    </citation>
    <scope>NUCLEOTIDE SEQUENCE [LARGE SCALE GENOMIC DNA]</scope>
    <source>
        <strain evidence="3">Brown Norway</strain>
    </source>
</reference>
<reference evidence="3" key="3">
    <citation type="submission" date="2025-09" db="UniProtKB">
        <authorList>
            <consortium name="Ensembl"/>
        </authorList>
    </citation>
    <scope>IDENTIFICATION</scope>
    <source>
        <strain evidence="3">Brown Norway</strain>
    </source>
</reference>
<protein>
    <recommendedName>
        <fullName evidence="2">N-terminal Ras-GEF domain-containing protein</fullName>
    </recommendedName>
</protein>
<dbReference type="Gene3D" id="1.20.870.10">
    <property type="entry name" value="Son of sevenless (SoS) protein Chain: S domain 1"/>
    <property type="match status" value="1"/>
</dbReference>
<evidence type="ECO:0000313" key="4">
    <source>
        <dbReference type="Proteomes" id="UP000002494"/>
    </source>
</evidence>
<proteinExistence type="predicted"/>
<dbReference type="SMART" id="SM00229">
    <property type="entry name" value="RasGEFN"/>
    <property type="match status" value="1"/>
</dbReference>
<dbReference type="PANTHER" id="PTHR46793:SF3">
    <property type="entry name" value="RIKEN CDNA 4930596D02 GENE"/>
    <property type="match status" value="1"/>
</dbReference>
<dbReference type="GO" id="GO:0005085">
    <property type="term" value="F:guanyl-nucleotide exchange factor activity"/>
    <property type="evidence" value="ECO:0007669"/>
    <property type="project" value="UniProtKB-KW"/>
</dbReference>
<dbReference type="PROSITE" id="PS50212">
    <property type="entry name" value="RASGEF_NTER"/>
    <property type="match status" value="1"/>
</dbReference>
<evidence type="ECO:0000313" key="5">
    <source>
        <dbReference type="RGD" id="15003926"/>
    </source>
</evidence>
<evidence type="ECO:0000256" key="1">
    <source>
        <dbReference type="PROSITE-ProRule" id="PRU00135"/>
    </source>
</evidence>
<reference evidence="3" key="2">
    <citation type="submission" date="2025-08" db="UniProtKB">
        <authorList>
            <consortium name="Ensembl"/>
        </authorList>
    </citation>
    <scope>IDENTIFICATION</scope>
    <source>
        <strain evidence="3">Brown Norway</strain>
    </source>
</reference>
<dbReference type="RGD" id="15003926">
    <property type="gene designation" value="AABR07047293.1"/>
</dbReference>
<dbReference type="Pfam" id="PF00618">
    <property type="entry name" value="RasGEF_N"/>
    <property type="match status" value="1"/>
</dbReference>
<dbReference type="GeneTree" id="ENSGT00940000153181"/>
<dbReference type="PANTHER" id="PTHR46793">
    <property type="entry name" value="1700018F24RIK PROTEIN-RELATED-RELATED"/>
    <property type="match status" value="1"/>
</dbReference>
<evidence type="ECO:0000259" key="2">
    <source>
        <dbReference type="PROSITE" id="PS50212"/>
    </source>
</evidence>